<gene>
    <name evidence="10" type="ORF">ACFSKU_15635</name>
</gene>
<keyword evidence="2" id="KW-1003">Cell membrane</keyword>
<evidence type="ECO:0000256" key="7">
    <source>
        <dbReference type="ARBA" id="ARBA00023136"/>
    </source>
</evidence>
<dbReference type="InterPro" id="IPR043760">
    <property type="entry name" value="PycTM_dom"/>
</dbReference>
<evidence type="ECO:0000256" key="2">
    <source>
        <dbReference type="ARBA" id="ARBA00022475"/>
    </source>
</evidence>
<keyword evidence="6" id="KW-0051">Antiviral defense</keyword>
<dbReference type="CDD" id="cd00077">
    <property type="entry name" value="HDc"/>
    <property type="match status" value="1"/>
</dbReference>
<accession>A0ABW4X2D5</accession>
<evidence type="ECO:0000256" key="4">
    <source>
        <dbReference type="ARBA" id="ARBA00022741"/>
    </source>
</evidence>
<comment type="subcellular location">
    <subcellularLocation>
        <location evidence="1">Cell membrane</location>
    </subcellularLocation>
</comment>
<dbReference type="Pfam" id="PF18967">
    <property type="entry name" value="PycTM"/>
    <property type="match status" value="1"/>
</dbReference>
<reference evidence="11" key="1">
    <citation type="journal article" date="2019" name="Int. J. Syst. Evol. Microbiol.">
        <title>The Global Catalogue of Microorganisms (GCM) 10K type strain sequencing project: providing services to taxonomists for standard genome sequencing and annotation.</title>
        <authorList>
            <consortium name="The Broad Institute Genomics Platform"/>
            <consortium name="The Broad Institute Genome Sequencing Center for Infectious Disease"/>
            <person name="Wu L."/>
            <person name="Ma J."/>
        </authorList>
    </citation>
    <scope>NUCLEOTIDE SEQUENCE [LARGE SCALE GENOMIC DNA]</scope>
    <source>
        <strain evidence="11">JCM 16545</strain>
    </source>
</reference>
<protein>
    <submittedName>
        <fullName evidence="10">Pycsar system effector family protein</fullName>
    </submittedName>
</protein>
<sequence>MNYSVLLQDAESFIKSYIKAHSNPLLVYHNLEHTEQVVAIAGKIANYYQLADDERFSLITAAWFHDIGYMDDFQNHEQAGAQRAAAYLADKGLDEKAIEAIQNCILATALWREPTNMVEQIIKDADLFHFGTDDFKKRSRLLREEVEALNHISISKEEWRESTIALLEAHHYYTGYCQELLNEKKLQNLNELRMKAAPRVADPIQDLLQKKEIEKGKGKGKKAKKERPDRGVETMFRVTSNNSQRLSDQADTKANILITVNSIIVSVLLSTVVREIEQNEYLTIPSIMLLIVCLTTIVFSILATRPHVPQGTFSQREVDEKKVNLLFFGNFYRMPFDKYAQGMSQMMDDRDFLYLGLMRDVFSQGVVLGKKYRMLKIAYNVFMFGLILSVVAFFVASKYYA</sequence>
<keyword evidence="11" id="KW-1185">Reference proteome</keyword>
<dbReference type="InterPro" id="IPR006674">
    <property type="entry name" value="HD_domain"/>
</dbReference>
<evidence type="ECO:0000259" key="9">
    <source>
        <dbReference type="SMART" id="SM00471"/>
    </source>
</evidence>
<keyword evidence="7 8" id="KW-0472">Membrane</keyword>
<feature type="domain" description="HD/PDEase" evidence="9">
    <location>
        <begin position="26"/>
        <end position="140"/>
    </location>
</feature>
<dbReference type="Gene3D" id="1.10.3210.10">
    <property type="entry name" value="Hypothetical protein af1432"/>
    <property type="match status" value="1"/>
</dbReference>
<keyword evidence="5 8" id="KW-1133">Transmembrane helix</keyword>
<dbReference type="SMART" id="SM00471">
    <property type="entry name" value="HDc"/>
    <property type="match status" value="1"/>
</dbReference>
<feature type="transmembrane region" description="Helical" evidence="8">
    <location>
        <begin position="377"/>
        <end position="396"/>
    </location>
</feature>
<dbReference type="Pfam" id="PF01966">
    <property type="entry name" value="HD"/>
    <property type="match status" value="1"/>
</dbReference>
<dbReference type="InterPro" id="IPR003607">
    <property type="entry name" value="HD/PDEase_dom"/>
</dbReference>
<proteinExistence type="predicted"/>
<keyword evidence="4" id="KW-0547">Nucleotide-binding</keyword>
<evidence type="ECO:0000256" key="5">
    <source>
        <dbReference type="ARBA" id="ARBA00022989"/>
    </source>
</evidence>
<comment type="caution">
    <text evidence="10">The sequence shown here is derived from an EMBL/GenBank/DDBJ whole genome shotgun (WGS) entry which is preliminary data.</text>
</comment>
<feature type="transmembrane region" description="Helical" evidence="8">
    <location>
        <begin position="254"/>
        <end position="272"/>
    </location>
</feature>
<keyword evidence="3 8" id="KW-0812">Transmembrane</keyword>
<feature type="transmembrane region" description="Helical" evidence="8">
    <location>
        <begin position="284"/>
        <end position="303"/>
    </location>
</feature>
<dbReference type="Proteomes" id="UP001597369">
    <property type="component" value="Unassembled WGS sequence"/>
</dbReference>
<dbReference type="EMBL" id="JBHUHV010000052">
    <property type="protein sequence ID" value="MFD2068320.1"/>
    <property type="molecule type" value="Genomic_DNA"/>
</dbReference>
<evidence type="ECO:0000256" key="6">
    <source>
        <dbReference type="ARBA" id="ARBA00023118"/>
    </source>
</evidence>
<organism evidence="10 11">
    <name type="scientific">Pontibacter silvestris</name>
    <dbReference type="NCBI Taxonomy" id="2305183"/>
    <lineage>
        <taxon>Bacteria</taxon>
        <taxon>Pseudomonadati</taxon>
        <taxon>Bacteroidota</taxon>
        <taxon>Cytophagia</taxon>
        <taxon>Cytophagales</taxon>
        <taxon>Hymenobacteraceae</taxon>
        <taxon>Pontibacter</taxon>
    </lineage>
</organism>
<name>A0ABW4X2D5_9BACT</name>
<evidence type="ECO:0000256" key="8">
    <source>
        <dbReference type="SAM" id="Phobius"/>
    </source>
</evidence>
<dbReference type="RefSeq" id="WP_229961712.1">
    <property type="nucleotide sequence ID" value="NZ_JAJJWI010000014.1"/>
</dbReference>
<evidence type="ECO:0000256" key="3">
    <source>
        <dbReference type="ARBA" id="ARBA00022692"/>
    </source>
</evidence>
<dbReference type="SUPFAM" id="SSF109604">
    <property type="entry name" value="HD-domain/PDEase-like"/>
    <property type="match status" value="1"/>
</dbReference>
<evidence type="ECO:0000256" key="1">
    <source>
        <dbReference type="ARBA" id="ARBA00004236"/>
    </source>
</evidence>
<evidence type="ECO:0000313" key="10">
    <source>
        <dbReference type="EMBL" id="MFD2068320.1"/>
    </source>
</evidence>
<evidence type="ECO:0000313" key="11">
    <source>
        <dbReference type="Proteomes" id="UP001597369"/>
    </source>
</evidence>